<name>A0LVA9_ACIC1</name>
<dbReference type="EMBL" id="CP000481">
    <property type="protein sequence ID" value="ABK53369.1"/>
    <property type="molecule type" value="Genomic_DNA"/>
</dbReference>
<dbReference type="InterPro" id="IPR001932">
    <property type="entry name" value="PPM-type_phosphatase-like_dom"/>
</dbReference>
<evidence type="ECO:0000313" key="5">
    <source>
        <dbReference type="Proteomes" id="UP000008221"/>
    </source>
</evidence>
<dbReference type="HOGENOM" id="CLU_745515_0_0_11"/>
<dbReference type="PANTHER" id="PTHR43156:SF2">
    <property type="entry name" value="STAGE II SPORULATION PROTEIN E"/>
    <property type="match status" value="1"/>
</dbReference>
<organism evidence="4 5">
    <name type="scientific">Acidothermus cellulolyticus (strain ATCC 43068 / DSM 8971 / 11B)</name>
    <dbReference type="NCBI Taxonomy" id="351607"/>
    <lineage>
        <taxon>Bacteria</taxon>
        <taxon>Bacillati</taxon>
        <taxon>Actinomycetota</taxon>
        <taxon>Actinomycetes</taxon>
        <taxon>Acidothermales</taxon>
        <taxon>Acidothermaceae</taxon>
        <taxon>Acidothermus</taxon>
    </lineage>
</organism>
<feature type="domain" description="PPM-type phosphatase" evidence="3">
    <location>
        <begin position="159"/>
        <end position="373"/>
    </location>
</feature>
<evidence type="ECO:0000256" key="1">
    <source>
        <dbReference type="ARBA" id="ARBA00022801"/>
    </source>
</evidence>
<dbReference type="PANTHER" id="PTHR43156">
    <property type="entry name" value="STAGE II SPORULATION PROTEIN E-RELATED"/>
    <property type="match status" value="1"/>
</dbReference>
<dbReference type="InterPro" id="IPR036457">
    <property type="entry name" value="PPM-type-like_dom_sf"/>
</dbReference>
<dbReference type="InterPro" id="IPR052016">
    <property type="entry name" value="Bact_Sigma-Reg"/>
</dbReference>
<evidence type="ECO:0000313" key="4">
    <source>
        <dbReference type="EMBL" id="ABK53369.1"/>
    </source>
</evidence>
<feature type="transmembrane region" description="Helical" evidence="2">
    <location>
        <begin position="112"/>
        <end position="128"/>
    </location>
</feature>
<evidence type="ECO:0000259" key="3">
    <source>
        <dbReference type="SMART" id="SM00331"/>
    </source>
</evidence>
<keyword evidence="2" id="KW-0812">Transmembrane</keyword>
<evidence type="ECO:0000256" key="2">
    <source>
        <dbReference type="SAM" id="Phobius"/>
    </source>
</evidence>
<dbReference type="Gene3D" id="3.60.40.10">
    <property type="entry name" value="PPM-type phosphatase domain"/>
    <property type="match status" value="1"/>
</dbReference>
<dbReference type="AlphaFoldDB" id="A0LVA9"/>
<sequence length="374" mass="39411">MAAADRSRVGRSRPLSRRGLRRRTIRIALRRSSVLEPRIARFWLGALIVGLGILSPILGVAWLPAAVFVVPLLGSALLLPRRSVIAMVALTLAALGYDVGRLGMRTLRPGELVVVGLVAVVAYQLAATRERLGVQGLRGEAMLVDLRDRLRRLGELPALPAGWHAEASVRSAGPTSFGGDFLVAALTGDGSRLEVVLVDVSGKGVDAATRALSLAGAFGGLLGAVAPDRFLSAANAYLLRQSWPEGFATAVHLALDVHTGAYTVRSAGHPPAVHFRSGSGTWQLADAAGAILGVLPGPEFAPVHGTLEPGDAILLYTDGLVETPEREISVGIDKLLGEAERLVTRGFRGGTEWLLETVAPAGSDDQALIIIWRD</sequence>
<keyword evidence="5" id="KW-1185">Reference proteome</keyword>
<dbReference type="Pfam" id="PF07228">
    <property type="entry name" value="SpoIIE"/>
    <property type="match status" value="1"/>
</dbReference>
<dbReference type="InParanoid" id="A0LVA9"/>
<dbReference type="KEGG" id="ace:Acel_1597"/>
<keyword evidence="1" id="KW-0378">Hydrolase</keyword>
<dbReference type="GO" id="GO:0016791">
    <property type="term" value="F:phosphatase activity"/>
    <property type="evidence" value="ECO:0007669"/>
    <property type="project" value="TreeGrafter"/>
</dbReference>
<reference evidence="4 5" key="1">
    <citation type="journal article" date="2009" name="Genome Res.">
        <title>Complete genome of the cellulolytic thermophile Acidothermus cellulolyticus 11B provides insights into its ecophysiological and evolutionary adaptations.</title>
        <authorList>
            <person name="Barabote R.D."/>
            <person name="Xie G."/>
            <person name="Leu D.H."/>
            <person name="Normand P."/>
            <person name="Necsulea A."/>
            <person name="Daubin V."/>
            <person name="Medigue C."/>
            <person name="Adney W.S."/>
            <person name="Xu X.C."/>
            <person name="Lapidus A."/>
            <person name="Parales R.E."/>
            <person name="Detter C."/>
            <person name="Pujic P."/>
            <person name="Bruce D."/>
            <person name="Lavire C."/>
            <person name="Challacombe J.F."/>
            <person name="Brettin T.S."/>
            <person name="Berry A.M."/>
        </authorList>
    </citation>
    <scope>NUCLEOTIDE SEQUENCE [LARGE SCALE GENOMIC DNA]</scope>
    <source>
        <strain evidence="5">ATCC 43068 / DSM 8971 / 11B</strain>
    </source>
</reference>
<proteinExistence type="predicted"/>
<keyword evidence="2" id="KW-1133">Transmembrane helix</keyword>
<dbReference type="STRING" id="351607.Acel_1597"/>
<dbReference type="SUPFAM" id="SSF81606">
    <property type="entry name" value="PP2C-like"/>
    <property type="match status" value="1"/>
</dbReference>
<dbReference type="Proteomes" id="UP000008221">
    <property type="component" value="Chromosome"/>
</dbReference>
<feature type="transmembrane region" description="Helical" evidence="2">
    <location>
        <begin position="40"/>
        <end position="63"/>
    </location>
</feature>
<keyword evidence="2" id="KW-0472">Membrane</keyword>
<dbReference type="eggNOG" id="COG2208">
    <property type="taxonomic scope" value="Bacteria"/>
</dbReference>
<gene>
    <name evidence="4" type="ordered locus">Acel_1597</name>
</gene>
<dbReference type="SMART" id="SM00331">
    <property type="entry name" value="PP2C_SIG"/>
    <property type="match status" value="1"/>
</dbReference>
<accession>A0LVA9</accession>
<protein>
    <submittedName>
        <fullName evidence="4">Serine phosphatase</fullName>
    </submittedName>
</protein>
<feature type="transmembrane region" description="Helical" evidence="2">
    <location>
        <begin position="83"/>
        <end position="100"/>
    </location>
</feature>